<organism evidence="2 3">
    <name type="scientific">Globodera rostochiensis</name>
    <name type="common">Golden nematode worm</name>
    <name type="synonym">Heterodera rostochiensis</name>
    <dbReference type="NCBI Taxonomy" id="31243"/>
    <lineage>
        <taxon>Eukaryota</taxon>
        <taxon>Metazoa</taxon>
        <taxon>Ecdysozoa</taxon>
        <taxon>Nematoda</taxon>
        <taxon>Chromadorea</taxon>
        <taxon>Rhabditida</taxon>
        <taxon>Tylenchina</taxon>
        <taxon>Tylenchomorpha</taxon>
        <taxon>Tylenchoidea</taxon>
        <taxon>Heteroderidae</taxon>
        <taxon>Heteroderinae</taxon>
        <taxon>Globodera</taxon>
    </lineage>
</organism>
<dbReference type="AlphaFoldDB" id="A0A914HX55"/>
<proteinExistence type="predicted"/>
<reference evidence="3" key="1">
    <citation type="submission" date="2022-11" db="UniProtKB">
        <authorList>
            <consortium name="WormBaseParasite"/>
        </authorList>
    </citation>
    <scope>IDENTIFICATION</scope>
</reference>
<evidence type="ECO:0000313" key="2">
    <source>
        <dbReference type="Proteomes" id="UP000887572"/>
    </source>
</evidence>
<protein>
    <submittedName>
        <fullName evidence="3">DNL-type domain-containing protein</fullName>
    </submittedName>
</protein>
<keyword evidence="2" id="KW-1185">Reference proteome</keyword>
<evidence type="ECO:0000313" key="3">
    <source>
        <dbReference type="WBParaSite" id="Gr19_v10_g5295.t1"/>
    </source>
</evidence>
<name>A0A914HX55_GLORO</name>
<evidence type="ECO:0000256" key="1">
    <source>
        <dbReference type="SAM" id="MobiDB-lite"/>
    </source>
</evidence>
<dbReference type="WBParaSite" id="Gr19_v10_g5295.t1">
    <property type="protein sequence ID" value="Gr19_v10_g5295.t1"/>
    <property type="gene ID" value="Gr19_v10_g5295"/>
</dbReference>
<sequence>MNSIPAEQLEAVYQLFQQQQQQSLPSKRSANEEEEGDVQNPTPPSAKKREHLWKLTKGKFLLTFYLCKECQSTLFHNEEKTVREGDSVTVKIILCNDCVISNTRATDILAPMKKKE</sequence>
<dbReference type="Proteomes" id="UP000887572">
    <property type="component" value="Unplaced"/>
</dbReference>
<accession>A0A914HX55</accession>
<feature type="region of interest" description="Disordered" evidence="1">
    <location>
        <begin position="17"/>
        <end position="49"/>
    </location>
</feature>